<evidence type="ECO:0000313" key="3">
    <source>
        <dbReference type="Proteomes" id="UP000237438"/>
    </source>
</evidence>
<name>A0A2S4PMX5_9PEZI</name>
<sequence length="200" mass="23079">MTNIIDNQINLPGAEDFVGWSEMTNSIARNLKKQNHIAKLNQQPNTNCNVETPLQPAFDIGDPMDLSRPFSRDHRRKINPIPMLKRPKSSFPTNGSNSGVPNTSHPSSPNTPLYNQMPSLMFYPPMYPQQFSQRYPQQFIQPYPQPFQRQYFQTPGFTHLRAFPDDPDVITDYQVNSISSQDNKDKIDHKVEQQLKEKSM</sequence>
<feature type="non-terminal residue" evidence="2">
    <location>
        <position position="200"/>
    </location>
</feature>
<dbReference type="EMBL" id="PEDP01001652">
    <property type="protein sequence ID" value="POS83368.1"/>
    <property type="molecule type" value="Genomic_DNA"/>
</dbReference>
<accession>A0A2S4PMX5</accession>
<dbReference type="AlphaFoldDB" id="A0A2S4PMX5"/>
<dbReference type="OrthoDB" id="10562433at2759"/>
<protein>
    <submittedName>
        <fullName evidence="2">Uncharacterized protein</fullName>
    </submittedName>
</protein>
<evidence type="ECO:0000313" key="2">
    <source>
        <dbReference type="EMBL" id="POS83368.1"/>
    </source>
</evidence>
<comment type="caution">
    <text evidence="2">The sequence shown here is derived from an EMBL/GenBank/DDBJ whole genome shotgun (WGS) entry which is preliminary data.</text>
</comment>
<gene>
    <name evidence="2" type="ORF">EPUL_004015</name>
</gene>
<feature type="compositionally biased region" description="Polar residues" evidence="1">
    <location>
        <begin position="90"/>
        <end position="100"/>
    </location>
</feature>
<feature type="region of interest" description="Disordered" evidence="1">
    <location>
        <begin position="62"/>
        <end position="113"/>
    </location>
</feature>
<proteinExistence type="predicted"/>
<keyword evidence="3" id="KW-1185">Reference proteome</keyword>
<feature type="compositionally biased region" description="Low complexity" evidence="1">
    <location>
        <begin position="101"/>
        <end position="112"/>
    </location>
</feature>
<reference evidence="2 3" key="1">
    <citation type="submission" date="2017-10" db="EMBL/GenBank/DDBJ databases">
        <title>Development of genomic resources for the powdery mildew, Erysiphe pulchra.</title>
        <authorList>
            <person name="Wadl P.A."/>
            <person name="Mack B.M."/>
            <person name="Moore G."/>
            <person name="Beltz S.B."/>
        </authorList>
    </citation>
    <scope>NUCLEOTIDE SEQUENCE [LARGE SCALE GENOMIC DNA]</scope>
    <source>
        <strain evidence="2">Cflorida</strain>
    </source>
</reference>
<dbReference type="Proteomes" id="UP000237438">
    <property type="component" value="Unassembled WGS sequence"/>
</dbReference>
<evidence type="ECO:0000256" key="1">
    <source>
        <dbReference type="SAM" id="MobiDB-lite"/>
    </source>
</evidence>
<organism evidence="2 3">
    <name type="scientific">Erysiphe pulchra</name>
    <dbReference type="NCBI Taxonomy" id="225359"/>
    <lineage>
        <taxon>Eukaryota</taxon>
        <taxon>Fungi</taxon>
        <taxon>Dikarya</taxon>
        <taxon>Ascomycota</taxon>
        <taxon>Pezizomycotina</taxon>
        <taxon>Leotiomycetes</taxon>
        <taxon>Erysiphales</taxon>
        <taxon>Erysiphaceae</taxon>
        <taxon>Erysiphe</taxon>
    </lineage>
</organism>